<keyword evidence="13" id="KW-1185">Reference proteome</keyword>
<dbReference type="NCBIfam" id="TIGR01536">
    <property type="entry name" value="asn_synth_AEB"/>
    <property type="match status" value="1"/>
</dbReference>
<sequence length="580" mass="63813">MCSILGIFGLQAGDDFHALRRSALERSQRQRHRGPDWSGVHQDDGAILVHERLAIVDPAGGSQPLRSADGELVLAVNGEIYNHRDLAQQLSLPYAFQSGSDCEVINALYREGGDLATWLCKLNGIFAFALWDRARQRCVIARDPIGVCPLYWGHDADGRLWVASEMKALADVCADVAPFPPGHCYDSALGSVVAMEDGGSRPALRRYYDRPWRDYAATRDVEVSKQELREAFERAVHRQLMSDVPYGVLLSGGLDSSLVAAVAARYARRRVEEDDRSEAWWPRLHSFAIGLEGSPDLAAAKIAAGALGTVHHGFTYTFEEGLDALPEVIRHIETYDVTTIRASTPMFLLARRIRAMGVKMVLSGEGSDEVFGGYLYFHKAPDAREFHAETIRKLDALHHYDCLRANKSMMAWGVEPRVPFLDTEFLDVAMRMDAKFKMARPRSDAAQDTAMPIEKAILREAFAGCLPEAILWRQKEQFSDGVGYGWIDGLKAHAEAQVSDRVFAAAASRFPVNPPQSKEAYLYRHLFEQFFPGPACAHTVPGGKSIACSSPAAIAWDTAFAGRADPSGRAVAGVHAAALA</sequence>
<feature type="domain" description="Glutamine amidotransferase type-2" evidence="11">
    <location>
        <begin position="2"/>
        <end position="190"/>
    </location>
</feature>
<dbReference type="GO" id="GO:0004066">
    <property type="term" value="F:asparagine synthase (glutamine-hydrolyzing) activity"/>
    <property type="evidence" value="ECO:0007669"/>
    <property type="project" value="UniProtKB-EC"/>
</dbReference>
<evidence type="ECO:0000256" key="8">
    <source>
        <dbReference type="ARBA" id="ARBA00022962"/>
    </source>
</evidence>
<dbReference type="CDD" id="cd01991">
    <property type="entry name" value="Asn_synthase_B_C"/>
    <property type="match status" value="1"/>
</dbReference>
<evidence type="ECO:0000256" key="3">
    <source>
        <dbReference type="ARBA" id="ARBA00022598"/>
    </source>
</evidence>
<keyword evidence="5" id="KW-0547">Nucleotide-binding</keyword>
<dbReference type="EC" id="6.3.5.4" evidence="2"/>
<evidence type="ECO:0000256" key="5">
    <source>
        <dbReference type="ARBA" id="ARBA00022741"/>
    </source>
</evidence>
<dbReference type="SUPFAM" id="SSF56235">
    <property type="entry name" value="N-terminal nucleophile aminohydrolases (Ntn hydrolases)"/>
    <property type="match status" value="1"/>
</dbReference>
<evidence type="ECO:0000313" key="12">
    <source>
        <dbReference type="EMBL" id="MFC5568513.1"/>
    </source>
</evidence>
<dbReference type="InterPro" id="IPR006426">
    <property type="entry name" value="Asn_synth_AEB"/>
</dbReference>
<dbReference type="PIRSF" id="PIRSF001589">
    <property type="entry name" value="Asn_synthetase_glu-h"/>
    <property type="match status" value="1"/>
</dbReference>
<dbReference type="InterPro" id="IPR029055">
    <property type="entry name" value="Ntn_hydrolases_N"/>
</dbReference>
<keyword evidence="3 12" id="KW-0436">Ligase</keyword>
<dbReference type="CDD" id="cd00712">
    <property type="entry name" value="AsnB"/>
    <property type="match status" value="1"/>
</dbReference>
<keyword evidence="8" id="KW-0315">Glutamine amidotransferase</keyword>
<evidence type="ECO:0000313" key="13">
    <source>
        <dbReference type="Proteomes" id="UP001596036"/>
    </source>
</evidence>
<dbReference type="InterPro" id="IPR014729">
    <property type="entry name" value="Rossmann-like_a/b/a_fold"/>
</dbReference>
<evidence type="ECO:0000256" key="7">
    <source>
        <dbReference type="ARBA" id="ARBA00022888"/>
    </source>
</evidence>
<evidence type="ECO:0000256" key="6">
    <source>
        <dbReference type="ARBA" id="ARBA00022840"/>
    </source>
</evidence>
<dbReference type="Gene3D" id="3.40.50.620">
    <property type="entry name" value="HUPs"/>
    <property type="match status" value="1"/>
</dbReference>
<name>A0ABW0SHJ6_9GAMM</name>
<dbReference type="Gene3D" id="3.60.20.10">
    <property type="entry name" value="Glutamine Phosphoribosylpyrophosphate, subunit 1, domain 1"/>
    <property type="match status" value="1"/>
</dbReference>
<dbReference type="PANTHER" id="PTHR11772:SF2">
    <property type="entry name" value="ASPARAGINE SYNTHETASE [GLUTAMINE-HYDROLYZING]"/>
    <property type="match status" value="1"/>
</dbReference>
<proteinExistence type="inferred from homology"/>
<reference evidence="13" key="1">
    <citation type="journal article" date="2019" name="Int. J. Syst. Evol. Microbiol.">
        <title>The Global Catalogue of Microorganisms (GCM) 10K type strain sequencing project: providing services to taxonomists for standard genome sequencing and annotation.</title>
        <authorList>
            <consortium name="The Broad Institute Genomics Platform"/>
            <consortium name="The Broad Institute Genome Sequencing Center for Infectious Disease"/>
            <person name="Wu L."/>
            <person name="Ma J."/>
        </authorList>
    </citation>
    <scope>NUCLEOTIDE SEQUENCE [LARGE SCALE GENOMIC DNA]</scope>
    <source>
        <strain evidence="13">KACC 11407</strain>
    </source>
</reference>
<dbReference type="RefSeq" id="WP_386752003.1">
    <property type="nucleotide sequence ID" value="NZ_JBHSNM010000001.1"/>
</dbReference>
<dbReference type="PROSITE" id="PS51278">
    <property type="entry name" value="GATASE_TYPE_2"/>
    <property type="match status" value="1"/>
</dbReference>
<dbReference type="Pfam" id="PF13537">
    <property type="entry name" value="GATase_7"/>
    <property type="match status" value="1"/>
</dbReference>
<comment type="catalytic activity">
    <reaction evidence="10">
        <text>L-aspartate + L-glutamine + ATP + H2O = L-asparagine + L-glutamate + AMP + diphosphate + H(+)</text>
        <dbReference type="Rhea" id="RHEA:12228"/>
        <dbReference type="ChEBI" id="CHEBI:15377"/>
        <dbReference type="ChEBI" id="CHEBI:15378"/>
        <dbReference type="ChEBI" id="CHEBI:29985"/>
        <dbReference type="ChEBI" id="CHEBI:29991"/>
        <dbReference type="ChEBI" id="CHEBI:30616"/>
        <dbReference type="ChEBI" id="CHEBI:33019"/>
        <dbReference type="ChEBI" id="CHEBI:58048"/>
        <dbReference type="ChEBI" id="CHEBI:58359"/>
        <dbReference type="ChEBI" id="CHEBI:456215"/>
        <dbReference type="EC" id="6.3.5.4"/>
    </reaction>
</comment>
<dbReference type="PANTHER" id="PTHR11772">
    <property type="entry name" value="ASPARAGINE SYNTHETASE"/>
    <property type="match status" value="1"/>
</dbReference>
<keyword evidence="6" id="KW-0067">ATP-binding</keyword>
<dbReference type="InterPro" id="IPR001962">
    <property type="entry name" value="Asn_synthase"/>
</dbReference>
<evidence type="ECO:0000256" key="9">
    <source>
        <dbReference type="ARBA" id="ARBA00029440"/>
    </source>
</evidence>
<keyword evidence="7" id="KW-0061">Asparagine biosynthesis</keyword>
<gene>
    <name evidence="12" type="primary">asnB</name>
    <name evidence="12" type="ORF">ACFPN1_00325</name>
</gene>
<evidence type="ECO:0000256" key="4">
    <source>
        <dbReference type="ARBA" id="ARBA00022605"/>
    </source>
</evidence>
<dbReference type="InterPro" id="IPR017932">
    <property type="entry name" value="GATase_2_dom"/>
</dbReference>
<comment type="caution">
    <text evidence="12">The sequence shown here is derived from an EMBL/GenBank/DDBJ whole genome shotgun (WGS) entry which is preliminary data.</text>
</comment>
<dbReference type="Proteomes" id="UP001596036">
    <property type="component" value="Unassembled WGS sequence"/>
</dbReference>
<organism evidence="12 13">
    <name type="scientific">Lysobacter yangpyeongensis</name>
    <dbReference type="NCBI Taxonomy" id="346182"/>
    <lineage>
        <taxon>Bacteria</taxon>
        <taxon>Pseudomonadati</taxon>
        <taxon>Pseudomonadota</taxon>
        <taxon>Gammaproteobacteria</taxon>
        <taxon>Lysobacterales</taxon>
        <taxon>Lysobacteraceae</taxon>
        <taxon>Lysobacter</taxon>
    </lineage>
</organism>
<dbReference type="EMBL" id="JBHSNM010000001">
    <property type="protein sequence ID" value="MFC5568513.1"/>
    <property type="molecule type" value="Genomic_DNA"/>
</dbReference>
<comment type="pathway">
    <text evidence="9">Amino-acid biosynthesis.</text>
</comment>
<evidence type="ECO:0000256" key="2">
    <source>
        <dbReference type="ARBA" id="ARBA00012737"/>
    </source>
</evidence>
<dbReference type="SUPFAM" id="SSF52402">
    <property type="entry name" value="Adenine nucleotide alpha hydrolases-like"/>
    <property type="match status" value="1"/>
</dbReference>
<evidence type="ECO:0000259" key="11">
    <source>
        <dbReference type="PROSITE" id="PS51278"/>
    </source>
</evidence>
<dbReference type="InterPro" id="IPR033738">
    <property type="entry name" value="AsnB_N"/>
</dbReference>
<dbReference type="NCBIfam" id="NF006949">
    <property type="entry name" value="PRK09431.1"/>
    <property type="match status" value="1"/>
</dbReference>
<dbReference type="Pfam" id="PF00733">
    <property type="entry name" value="Asn_synthase"/>
    <property type="match status" value="1"/>
</dbReference>
<evidence type="ECO:0000256" key="10">
    <source>
        <dbReference type="ARBA" id="ARBA00048741"/>
    </source>
</evidence>
<keyword evidence="4" id="KW-0028">Amino-acid biosynthesis</keyword>
<dbReference type="InterPro" id="IPR050795">
    <property type="entry name" value="Asn_Synthetase"/>
</dbReference>
<comment type="similarity">
    <text evidence="1">Belongs to the asparagine synthetase family.</text>
</comment>
<protein>
    <recommendedName>
        <fullName evidence="2">asparagine synthase (glutamine-hydrolyzing)</fullName>
        <ecNumber evidence="2">6.3.5.4</ecNumber>
    </recommendedName>
</protein>
<accession>A0ABW0SHJ6</accession>
<evidence type="ECO:0000256" key="1">
    <source>
        <dbReference type="ARBA" id="ARBA00005752"/>
    </source>
</evidence>